<dbReference type="GO" id="GO:0006354">
    <property type="term" value="P:DNA-templated transcription elongation"/>
    <property type="evidence" value="ECO:0007669"/>
    <property type="project" value="InterPro"/>
</dbReference>
<dbReference type="GO" id="GO:0031564">
    <property type="term" value="P:transcription antitermination"/>
    <property type="evidence" value="ECO:0007669"/>
    <property type="project" value="UniProtKB-KW"/>
</dbReference>
<dbReference type="Gene3D" id="2.30.30.30">
    <property type="match status" value="1"/>
</dbReference>
<evidence type="ECO:0000256" key="1">
    <source>
        <dbReference type="ARBA" id="ARBA00022814"/>
    </source>
</evidence>
<reference evidence="7 8" key="1">
    <citation type="submission" date="2024-05" db="EMBL/GenBank/DDBJ databases">
        <title>Haplotype-resolved chromosome-level genome assembly of Huyou (Citrus changshanensis).</title>
        <authorList>
            <person name="Miao C."/>
            <person name="Chen W."/>
            <person name="Wu Y."/>
            <person name="Wang L."/>
            <person name="Zhao S."/>
            <person name="Grierson D."/>
            <person name="Xu C."/>
            <person name="Chen K."/>
        </authorList>
    </citation>
    <scope>NUCLEOTIDE SEQUENCE [LARGE SCALE GENOMIC DNA]</scope>
    <source>
        <strain evidence="7">01-14</strain>
        <tissue evidence="7">Leaf</tissue>
    </source>
</reference>
<accession>A0AAP0QLU7</accession>
<dbReference type="AlphaFoldDB" id="A0AAP0QLU7"/>
<dbReference type="InterPro" id="IPR036735">
    <property type="entry name" value="NGN_dom_sf"/>
</dbReference>
<keyword evidence="2" id="KW-0805">Transcription regulation</keyword>
<dbReference type="InterPro" id="IPR008991">
    <property type="entry name" value="Translation_prot_SH3-like_sf"/>
</dbReference>
<dbReference type="SMART" id="SM00739">
    <property type="entry name" value="KOW"/>
    <property type="match status" value="1"/>
</dbReference>
<evidence type="ECO:0000259" key="6">
    <source>
        <dbReference type="SMART" id="SM00739"/>
    </source>
</evidence>
<dbReference type="CDD" id="cd09890">
    <property type="entry name" value="NGN_plant"/>
    <property type="match status" value="1"/>
</dbReference>
<dbReference type="EMBL" id="JBCGBO010000006">
    <property type="protein sequence ID" value="KAK9193411.1"/>
    <property type="molecule type" value="Genomic_DNA"/>
</dbReference>
<evidence type="ECO:0000256" key="2">
    <source>
        <dbReference type="ARBA" id="ARBA00023015"/>
    </source>
</evidence>
<evidence type="ECO:0000313" key="8">
    <source>
        <dbReference type="Proteomes" id="UP001428341"/>
    </source>
</evidence>
<feature type="region of interest" description="Disordered" evidence="4">
    <location>
        <begin position="302"/>
        <end position="330"/>
    </location>
</feature>
<evidence type="ECO:0000256" key="4">
    <source>
        <dbReference type="SAM" id="MobiDB-lite"/>
    </source>
</evidence>
<dbReference type="CDD" id="cd06091">
    <property type="entry name" value="KOW_NusG"/>
    <property type="match status" value="1"/>
</dbReference>
<name>A0AAP0QLU7_9ROSI</name>
<gene>
    <name evidence="7" type="ORF">WN944_004108</name>
</gene>
<evidence type="ECO:0008006" key="9">
    <source>
        <dbReference type="Google" id="ProtNLM"/>
    </source>
</evidence>
<dbReference type="InterPro" id="IPR014722">
    <property type="entry name" value="Rib_uL2_dom2"/>
</dbReference>
<dbReference type="Gene3D" id="3.30.70.940">
    <property type="entry name" value="NusG, N-terminal domain"/>
    <property type="match status" value="1"/>
</dbReference>
<keyword evidence="1" id="KW-0889">Transcription antitermination</keyword>
<organism evidence="7 8">
    <name type="scientific">Citrus x changshan-huyou</name>
    <dbReference type="NCBI Taxonomy" id="2935761"/>
    <lineage>
        <taxon>Eukaryota</taxon>
        <taxon>Viridiplantae</taxon>
        <taxon>Streptophyta</taxon>
        <taxon>Embryophyta</taxon>
        <taxon>Tracheophyta</taxon>
        <taxon>Spermatophyta</taxon>
        <taxon>Magnoliopsida</taxon>
        <taxon>eudicotyledons</taxon>
        <taxon>Gunneridae</taxon>
        <taxon>Pentapetalae</taxon>
        <taxon>rosids</taxon>
        <taxon>malvids</taxon>
        <taxon>Sapindales</taxon>
        <taxon>Rutaceae</taxon>
        <taxon>Aurantioideae</taxon>
        <taxon>Citrus</taxon>
    </lineage>
</organism>
<dbReference type="InterPro" id="IPR043425">
    <property type="entry name" value="NusG-like"/>
</dbReference>
<dbReference type="Proteomes" id="UP001428341">
    <property type="component" value="Unassembled WGS sequence"/>
</dbReference>
<dbReference type="InterPro" id="IPR006645">
    <property type="entry name" value="NGN-like_dom"/>
</dbReference>
<evidence type="ECO:0000313" key="7">
    <source>
        <dbReference type="EMBL" id="KAK9193411.1"/>
    </source>
</evidence>
<dbReference type="SMART" id="SM00738">
    <property type="entry name" value="NGN"/>
    <property type="match status" value="1"/>
</dbReference>
<dbReference type="InterPro" id="IPR005824">
    <property type="entry name" value="KOW"/>
</dbReference>
<proteinExistence type="predicted"/>
<feature type="domain" description="KOW" evidence="6">
    <location>
        <begin position="325"/>
        <end position="352"/>
    </location>
</feature>
<feature type="domain" description="NusG-like N-terminal" evidence="5">
    <location>
        <begin position="149"/>
        <end position="265"/>
    </location>
</feature>
<dbReference type="PANTHER" id="PTHR30265:SF4">
    <property type="entry name" value="KOW MOTIF FAMILY PROTEIN, EXPRESSED"/>
    <property type="match status" value="1"/>
</dbReference>
<sequence>MGSWHSCNYPKTKNRRRTNVATYPLHRWHQLVTLGKTKTIRTKMKQGLLQWRSPCHCTHFLSPLSIPSVSIRISRTKHAPMQPITATVDSQQHQQLSARERRQLRNERREQKAGYSWREEVEERLIKKPKKRYASKTEEMNLDTLADLGPRWWIVRVTRIRYEETAERLARSLARNFPDIDFKMYAPSVQVKKKLKNGSYSDKPKPIFPGCVFLRCVLNKERHDFIRECDGVGGFVGSKVGNRIKQINKPRPVSVDDMEAIFKEAKEAQEQADQAFVEEQQREGTIKSENLNVESNTVTTVVTESFRDSKPKSQSGKASAKGNKLPAPGSTVRVVSGTFAEFLGTLKKVNRKTRKATVGFTLFGKESLVDLDLSEIVPETN</sequence>
<comment type="caution">
    <text evidence="7">The sequence shown here is derived from an EMBL/GenBank/DDBJ whole genome shotgun (WGS) entry which is preliminary data.</text>
</comment>
<dbReference type="Pfam" id="PF02357">
    <property type="entry name" value="NusG"/>
    <property type="match status" value="1"/>
</dbReference>
<dbReference type="PANTHER" id="PTHR30265">
    <property type="entry name" value="RHO-INTERACTING TRANSCRIPTION TERMINATION FACTOR NUSG"/>
    <property type="match status" value="1"/>
</dbReference>
<protein>
    <recommendedName>
        <fullName evidence="9">NusG-like N-terminal domain-containing protein</fullName>
    </recommendedName>
</protein>
<evidence type="ECO:0000256" key="3">
    <source>
        <dbReference type="ARBA" id="ARBA00023163"/>
    </source>
</evidence>
<dbReference type="SUPFAM" id="SSF82679">
    <property type="entry name" value="N-utilization substance G protein NusG, N-terminal domain"/>
    <property type="match status" value="1"/>
</dbReference>
<evidence type="ECO:0000259" key="5">
    <source>
        <dbReference type="SMART" id="SM00738"/>
    </source>
</evidence>
<keyword evidence="3" id="KW-0804">Transcription</keyword>
<dbReference type="Pfam" id="PF00467">
    <property type="entry name" value="KOW"/>
    <property type="match status" value="1"/>
</dbReference>
<keyword evidence="8" id="KW-1185">Reference proteome</keyword>
<dbReference type="SUPFAM" id="SSF50104">
    <property type="entry name" value="Translation proteins SH3-like domain"/>
    <property type="match status" value="1"/>
</dbReference>